<dbReference type="AlphaFoldDB" id="A0A839SNN8"/>
<dbReference type="Pfam" id="PF00296">
    <property type="entry name" value="Bac_luciferase"/>
    <property type="match status" value="1"/>
</dbReference>
<sequence>MKFSIVVNMDRTDPNQDMRDVVRECLELVQIADEGGFEIAFTAEHHTIEVTVAPNPFTLLTYWGQHTKNIRLGTAVVSAPYWHPIRLAGEAALTDIILEGRLELGLGRGSYQYEFDRMAGGMPQGDGGKYLREIVPLLNKLWAGDVEHKGELFQFPAATSVPKPLQNPGPRMWVAARDPNTFDFAVKNGCHIMSTPLQRPHEEVIDLCKKFEMVVAANPQVPRPEHMMLRRACVYENPDEWRKPVDATIDFGRHFENLFRNLGTVRNGFPEPVDVNVIANKTDYSPEALHENMLFGTADEVIAKLEKYEEAGVDHFLYAGRFGLPHPESKKSLELFCRDVIPHFQSNESVKRERAV</sequence>
<dbReference type="EMBL" id="JACHXA010000002">
    <property type="protein sequence ID" value="MBB3064517.1"/>
    <property type="molecule type" value="Genomic_DNA"/>
</dbReference>
<keyword evidence="5" id="KW-1185">Reference proteome</keyword>
<dbReference type="Gene3D" id="3.20.20.30">
    <property type="entry name" value="Luciferase-like domain"/>
    <property type="match status" value="1"/>
</dbReference>
<dbReference type="GO" id="GO:0016705">
    <property type="term" value="F:oxidoreductase activity, acting on paired donors, with incorporation or reduction of molecular oxygen"/>
    <property type="evidence" value="ECO:0007669"/>
    <property type="project" value="InterPro"/>
</dbReference>
<dbReference type="PANTHER" id="PTHR30137">
    <property type="entry name" value="LUCIFERASE-LIKE MONOOXYGENASE"/>
    <property type="match status" value="1"/>
</dbReference>
<dbReference type="GO" id="GO:0004497">
    <property type="term" value="F:monooxygenase activity"/>
    <property type="evidence" value="ECO:0007669"/>
    <property type="project" value="UniProtKB-KW"/>
</dbReference>
<keyword evidence="1" id="KW-0560">Oxidoreductase</keyword>
<protein>
    <submittedName>
        <fullName evidence="4">Alkanesulfonate monooxygenase SsuD/methylene tetrahydromethanopterin reductase-like flavin-dependent oxidoreductase (Luciferase family)</fullName>
    </submittedName>
</protein>
<dbReference type="Proteomes" id="UP000581135">
    <property type="component" value="Unassembled WGS sequence"/>
</dbReference>
<organism evidence="4 5">
    <name type="scientific">Limibacillus halophilus</name>
    <dbReference type="NCBI Taxonomy" id="1579333"/>
    <lineage>
        <taxon>Bacteria</taxon>
        <taxon>Pseudomonadati</taxon>
        <taxon>Pseudomonadota</taxon>
        <taxon>Alphaproteobacteria</taxon>
        <taxon>Rhodospirillales</taxon>
        <taxon>Rhodovibrionaceae</taxon>
        <taxon>Limibacillus</taxon>
    </lineage>
</organism>
<name>A0A839SNN8_9PROT</name>
<dbReference type="PANTHER" id="PTHR30137:SF8">
    <property type="entry name" value="BLR5498 PROTEIN"/>
    <property type="match status" value="1"/>
</dbReference>
<feature type="domain" description="Luciferase-like" evidence="3">
    <location>
        <begin position="1"/>
        <end position="315"/>
    </location>
</feature>
<comment type="caution">
    <text evidence="4">The sequence shown here is derived from an EMBL/GenBank/DDBJ whole genome shotgun (WGS) entry which is preliminary data.</text>
</comment>
<evidence type="ECO:0000256" key="1">
    <source>
        <dbReference type="ARBA" id="ARBA00023002"/>
    </source>
</evidence>
<gene>
    <name evidence="4" type="ORF">FHR98_000789</name>
</gene>
<dbReference type="GO" id="GO:0005829">
    <property type="term" value="C:cytosol"/>
    <property type="evidence" value="ECO:0007669"/>
    <property type="project" value="TreeGrafter"/>
</dbReference>
<dbReference type="RefSeq" id="WP_183415335.1">
    <property type="nucleotide sequence ID" value="NZ_JACHXA010000002.1"/>
</dbReference>
<dbReference type="InterPro" id="IPR050766">
    <property type="entry name" value="Bact_Lucif_Oxidored"/>
</dbReference>
<reference evidence="4 5" key="1">
    <citation type="submission" date="2020-08" db="EMBL/GenBank/DDBJ databases">
        <title>Genomic Encyclopedia of Type Strains, Phase III (KMG-III): the genomes of soil and plant-associated and newly described type strains.</title>
        <authorList>
            <person name="Whitman W."/>
        </authorList>
    </citation>
    <scope>NUCLEOTIDE SEQUENCE [LARGE SCALE GENOMIC DNA]</scope>
    <source>
        <strain evidence="4 5">CECT 8803</strain>
    </source>
</reference>
<evidence type="ECO:0000256" key="2">
    <source>
        <dbReference type="ARBA" id="ARBA00023033"/>
    </source>
</evidence>
<dbReference type="InterPro" id="IPR011251">
    <property type="entry name" value="Luciferase-like_dom"/>
</dbReference>
<evidence type="ECO:0000313" key="4">
    <source>
        <dbReference type="EMBL" id="MBB3064517.1"/>
    </source>
</evidence>
<evidence type="ECO:0000259" key="3">
    <source>
        <dbReference type="Pfam" id="PF00296"/>
    </source>
</evidence>
<evidence type="ECO:0000313" key="5">
    <source>
        <dbReference type="Proteomes" id="UP000581135"/>
    </source>
</evidence>
<keyword evidence="2 4" id="KW-0503">Monooxygenase</keyword>
<dbReference type="SUPFAM" id="SSF51679">
    <property type="entry name" value="Bacterial luciferase-like"/>
    <property type="match status" value="1"/>
</dbReference>
<proteinExistence type="predicted"/>
<dbReference type="InterPro" id="IPR036661">
    <property type="entry name" value="Luciferase-like_sf"/>
</dbReference>
<accession>A0A839SNN8</accession>